<evidence type="ECO:0000256" key="8">
    <source>
        <dbReference type="SAM" id="Phobius"/>
    </source>
</evidence>
<dbReference type="AlphaFoldDB" id="A0A4P6MUX2"/>
<accession>A0A4P6MUX2</accession>
<dbReference type="GO" id="GO:0005886">
    <property type="term" value="C:plasma membrane"/>
    <property type="evidence" value="ECO:0007669"/>
    <property type="project" value="UniProtKB-SubCell"/>
</dbReference>
<comment type="similarity">
    <text evidence="2">Belongs to the nucleobase:cation symporter-2 (NCS2) (TC 2.A.40) family.</text>
</comment>
<dbReference type="EMBL" id="CP036164">
    <property type="protein sequence ID" value="QBF45615.1"/>
    <property type="molecule type" value="Genomic_DNA"/>
</dbReference>
<comment type="subcellular location">
    <subcellularLocation>
        <location evidence="1">Cell membrane</location>
        <topology evidence="1">Multi-pass membrane protein</topology>
    </subcellularLocation>
</comment>
<feature type="transmembrane region" description="Helical" evidence="8">
    <location>
        <begin position="347"/>
        <end position="369"/>
    </location>
</feature>
<proteinExistence type="inferred from homology"/>
<evidence type="ECO:0000256" key="1">
    <source>
        <dbReference type="ARBA" id="ARBA00004651"/>
    </source>
</evidence>
<keyword evidence="10" id="KW-1185">Reference proteome</keyword>
<feature type="transmembrane region" description="Helical" evidence="8">
    <location>
        <begin position="118"/>
        <end position="139"/>
    </location>
</feature>
<evidence type="ECO:0000256" key="7">
    <source>
        <dbReference type="ARBA" id="ARBA00023136"/>
    </source>
</evidence>
<dbReference type="InterPro" id="IPR006042">
    <property type="entry name" value="Xan_ur_permease"/>
</dbReference>
<organism evidence="9 10">
    <name type="scientific">Janibacter limosus</name>
    <dbReference type="NCBI Taxonomy" id="53458"/>
    <lineage>
        <taxon>Bacteria</taxon>
        <taxon>Bacillati</taxon>
        <taxon>Actinomycetota</taxon>
        <taxon>Actinomycetes</taxon>
        <taxon>Micrococcales</taxon>
        <taxon>Intrasporangiaceae</taxon>
        <taxon>Janibacter</taxon>
    </lineage>
</organism>
<dbReference type="Proteomes" id="UP000290408">
    <property type="component" value="Chromosome"/>
</dbReference>
<dbReference type="OrthoDB" id="9779092at2"/>
<keyword evidence="4" id="KW-1003">Cell membrane</keyword>
<evidence type="ECO:0000313" key="10">
    <source>
        <dbReference type="Proteomes" id="UP000290408"/>
    </source>
</evidence>
<dbReference type="InterPro" id="IPR006043">
    <property type="entry name" value="NCS2"/>
</dbReference>
<evidence type="ECO:0000313" key="9">
    <source>
        <dbReference type="EMBL" id="QBF45615.1"/>
    </source>
</evidence>
<feature type="transmembrane region" description="Helical" evidence="8">
    <location>
        <begin position="146"/>
        <end position="165"/>
    </location>
</feature>
<evidence type="ECO:0000256" key="5">
    <source>
        <dbReference type="ARBA" id="ARBA00022692"/>
    </source>
</evidence>
<dbReference type="PANTHER" id="PTHR42810">
    <property type="entry name" value="PURINE PERMEASE C1399.01C-RELATED"/>
    <property type="match status" value="1"/>
</dbReference>
<feature type="transmembrane region" description="Helical" evidence="8">
    <location>
        <begin position="45"/>
        <end position="65"/>
    </location>
</feature>
<feature type="transmembrane region" description="Helical" evidence="8">
    <location>
        <begin position="171"/>
        <end position="189"/>
    </location>
</feature>
<name>A0A4P6MUX2_9MICO</name>
<feature type="transmembrane region" description="Helical" evidence="8">
    <location>
        <begin position="381"/>
        <end position="398"/>
    </location>
</feature>
<gene>
    <name evidence="9" type="ORF">EXU32_04655</name>
</gene>
<evidence type="ECO:0000256" key="4">
    <source>
        <dbReference type="ARBA" id="ARBA00022475"/>
    </source>
</evidence>
<evidence type="ECO:0000256" key="3">
    <source>
        <dbReference type="ARBA" id="ARBA00022448"/>
    </source>
</evidence>
<dbReference type="STRING" id="1216970.GCA_001570985_01580"/>
<dbReference type="RefSeq" id="WP_130628852.1">
    <property type="nucleotide sequence ID" value="NZ_CP036164.1"/>
</dbReference>
<evidence type="ECO:0000256" key="2">
    <source>
        <dbReference type="ARBA" id="ARBA00008821"/>
    </source>
</evidence>
<feature type="transmembrane region" description="Helical" evidence="8">
    <location>
        <begin position="404"/>
        <end position="421"/>
    </location>
</feature>
<feature type="transmembrane region" description="Helical" evidence="8">
    <location>
        <begin position="315"/>
        <end position="335"/>
    </location>
</feature>
<protein>
    <submittedName>
        <fullName evidence="9">Nitrate reductase</fullName>
    </submittedName>
</protein>
<sequence>MTQTDQDTETRPPFGLGWRLHGDGREVLPGEVVTPGERLSWPRTIGLGAQHVVAMFGATFLVPLITGLPPATTLFFSGVGTMLFLLITAGRVPSYLGSSFAFIAPLAAASTSHDMPTALGGVVMAGITLALLGVVVQLAGDRWLRAIMPATVTGAIVALIGLNLAPSAKTNFIVSPVTGLVTVAVILLVTVATRTLFSRIAILVGVAAGYLTAVVRGEVDFAKVQTADWLGAPTFTAPHFDIAVAGLFIPVVLVLVAENVGHVRSVASMTGEDLDPITGRALIADGLATTLAGAGGGSGTTTYAENIGVMAATRVYSTAAYWVAAVVALLLSFSPKFGEAIATVPQGVLGGAGVVLYGMIGLLGAKIWVEAKVDFGNPINLMTAAVALIIGIADFTWSVGDLQFAGIALGTVAALVGFHLMRGINLVTRAVPDPLTPTA</sequence>
<keyword evidence="5 8" id="KW-0812">Transmembrane</keyword>
<evidence type="ECO:0000256" key="6">
    <source>
        <dbReference type="ARBA" id="ARBA00022989"/>
    </source>
</evidence>
<keyword evidence="6 8" id="KW-1133">Transmembrane helix</keyword>
<reference evidence="9 10" key="1">
    <citation type="submission" date="2019-02" db="EMBL/GenBank/DDBJ databases">
        <title>Genomic data mining of an Antarctic deep-sea actinobacterium, Janibacterlimosus P3-3-X1.</title>
        <authorList>
            <person name="Liao L."/>
            <person name="Chen B."/>
        </authorList>
    </citation>
    <scope>NUCLEOTIDE SEQUENCE [LARGE SCALE GENOMIC DNA]</scope>
    <source>
        <strain evidence="9 10">P3-3-X1</strain>
    </source>
</reference>
<feature type="transmembrane region" description="Helical" evidence="8">
    <location>
        <begin position="235"/>
        <end position="256"/>
    </location>
</feature>
<dbReference type="Pfam" id="PF00860">
    <property type="entry name" value="Xan_ur_permease"/>
    <property type="match status" value="1"/>
</dbReference>
<dbReference type="NCBIfam" id="TIGR00801">
    <property type="entry name" value="ncs2"/>
    <property type="match status" value="1"/>
</dbReference>
<dbReference type="KEGG" id="jli:EXU32_04655"/>
<keyword evidence="7 8" id="KW-0472">Membrane</keyword>
<dbReference type="PANTHER" id="PTHR42810:SF4">
    <property type="entry name" value="URIC ACID TRANSPORTER UACT"/>
    <property type="match status" value="1"/>
</dbReference>
<feature type="transmembrane region" description="Helical" evidence="8">
    <location>
        <begin position="71"/>
        <end position="88"/>
    </location>
</feature>
<dbReference type="GO" id="GO:0042907">
    <property type="term" value="F:xanthine transmembrane transporter activity"/>
    <property type="evidence" value="ECO:0007669"/>
    <property type="project" value="TreeGrafter"/>
</dbReference>
<feature type="transmembrane region" description="Helical" evidence="8">
    <location>
        <begin position="196"/>
        <end position="215"/>
    </location>
</feature>
<keyword evidence="3" id="KW-0813">Transport</keyword>